<accession>A0AA40FGN5</accession>
<comment type="caution">
    <text evidence="2">The sequence shown here is derived from an EMBL/GenBank/DDBJ whole genome shotgun (WGS) entry which is preliminary data.</text>
</comment>
<keyword evidence="1" id="KW-1133">Transmembrane helix</keyword>
<protein>
    <submittedName>
        <fullName evidence="2">Uncharacterized protein</fullName>
    </submittedName>
</protein>
<dbReference type="Proteomes" id="UP001177670">
    <property type="component" value="Unassembled WGS sequence"/>
</dbReference>
<dbReference type="AlphaFoldDB" id="A0AA40FGN5"/>
<dbReference type="EMBL" id="JAHYIQ010000042">
    <property type="protein sequence ID" value="KAK1118693.1"/>
    <property type="molecule type" value="Genomic_DNA"/>
</dbReference>
<gene>
    <name evidence="2" type="ORF">K0M31_014994</name>
</gene>
<organism evidence="2 3">
    <name type="scientific">Melipona bicolor</name>
    <dbReference type="NCBI Taxonomy" id="60889"/>
    <lineage>
        <taxon>Eukaryota</taxon>
        <taxon>Metazoa</taxon>
        <taxon>Ecdysozoa</taxon>
        <taxon>Arthropoda</taxon>
        <taxon>Hexapoda</taxon>
        <taxon>Insecta</taxon>
        <taxon>Pterygota</taxon>
        <taxon>Neoptera</taxon>
        <taxon>Endopterygota</taxon>
        <taxon>Hymenoptera</taxon>
        <taxon>Apocrita</taxon>
        <taxon>Aculeata</taxon>
        <taxon>Apoidea</taxon>
        <taxon>Anthophila</taxon>
        <taxon>Apidae</taxon>
        <taxon>Melipona</taxon>
    </lineage>
</organism>
<keyword evidence="1" id="KW-0812">Transmembrane</keyword>
<evidence type="ECO:0000256" key="1">
    <source>
        <dbReference type="SAM" id="Phobius"/>
    </source>
</evidence>
<proteinExistence type="predicted"/>
<name>A0AA40FGN5_9HYME</name>
<keyword evidence="1" id="KW-0472">Membrane</keyword>
<reference evidence="2" key="1">
    <citation type="submission" date="2021-10" db="EMBL/GenBank/DDBJ databases">
        <title>Melipona bicolor Genome sequencing and assembly.</title>
        <authorList>
            <person name="Araujo N.S."/>
            <person name="Arias M.C."/>
        </authorList>
    </citation>
    <scope>NUCLEOTIDE SEQUENCE</scope>
    <source>
        <strain evidence="2">USP_2M_L1-L4_2017</strain>
        <tissue evidence="2">Whole body</tissue>
    </source>
</reference>
<evidence type="ECO:0000313" key="3">
    <source>
        <dbReference type="Proteomes" id="UP001177670"/>
    </source>
</evidence>
<keyword evidence="3" id="KW-1185">Reference proteome</keyword>
<sequence>MLTIRTTNLDLGALDLGVEPVVRRKGDRQEASGNDTGYGREGQRHRGTGHLGILYYFFFFLLFFFFSIFRLFSYSKSDSTPIGITFTSHGTTASYDTEKQVLVVVLETLQHPWKSESRNRSRKAGLKTNWLVPLELRSLSIRSNGNECLNDTKRKKKRTGYSAIDDDNVLQGARYSAIHITTILSYNNDTNGSTRAWRKAESPSQGERIGLSGGDGCSLKQVCYLCFTFSGAQRVLRFFPTQGIDPSLPSGGITTQPDADGFSGNGVFYCQAGSNDPTRESTNFCRLRCCTTERGSPSEFSLEISMPAFSL</sequence>
<evidence type="ECO:0000313" key="2">
    <source>
        <dbReference type="EMBL" id="KAK1118693.1"/>
    </source>
</evidence>
<feature type="transmembrane region" description="Helical" evidence="1">
    <location>
        <begin position="53"/>
        <end position="72"/>
    </location>
</feature>